<evidence type="ECO:0000313" key="4">
    <source>
        <dbReference type="Proteomes" id="UP001634393"/>
    </source>
</evidence>
<feature type="region of interest" description="Disordered" evidence="1">
    <location>
        <begin position="51"/>
        <end position="83"/>
    </location>
</feature>
<gene>
    <name evidence="3" type="ORF">ACJIZ3_020995</name>
</gene>
<reference evidence="3 4" key="1">
    <citation type="submission" date="2024-12" db="EMBL/GenBank/DDBJ databases">
        <title>The unique morphological basis and parallel evolutionary history of personate flowers in Penstemon.</title>
        <authorList>
            <person name="Depatie T.H."/>
            <person name="Wessinger C.A."/>
        </authorList>
    </citation>
    <scope>NUCLEOTIDE SEQUENCE [LARGE SCALE GENOMIC DNA]</scope>
    <source>
        <strain evidence="3">WTNN_2</strain>
        <tissue evidence="3">Leaf</tissue>
    </source>
</reference>
<accession>A0ABD3SKP7</accession>
<organism evidence="3 4">
    <name type="scientific">Penstemon smallii</name>
    <dbReference type="NCBI Taxonomy" id="265156"/>
    <lineage>
        <taxon>Eukaryota</taxon>
        <taxon>Viridiplantae</taxon>
        <taxon>Streptophyta</taxon>
        <taxon>Embryophyta</taxon>
        <taxon>Tracheophyta</taxon>
        <taxon>Spermatophyta</taxon>
        <taxon>Magnoliopsida</taxon>
        <taxon>eudicotyledons</taxon>
        <taxon>Gunneridae</taxon>
        <taxon>Pentapetalae</taxon>
        <taxon>asterids</taxon>
        <taxon>lamiids</taxon>
        <taxon>Lamiales</taxon>
        <taxon>Plantaginaceae</taxon>
        <taxon>Cheloneae</taxon>
        <taxon>Penstemon</taxon>
    </lineage>
</organism>
<dbReference type="PANTHER" id="PTHR35489:SF2">
    <property type="entry name" value="TITAN9"/>
    <property type="match status" value="1"/>
</dbReference>
<dbReference type="InterPro" id="IPR056708">
    <property type="entry name" value="DUF7806"/>
</dbReference>
<feature type="compositionally biased region" description="Basic residues" evidence="1">
    <location>
        <begin position="70"/>
        <end position="81"/>
    </location>
</feature>
<dbReference type="EMBL" id="JBJXBP010000006">
    <property type="protein sequence ID" value="KAL3824966.1"/>
    <property type="molecule type" value="Genomic_DNA"/>
</dbReference>
<dbReference type="PANTHER" id="PTHR35489">
    <property type="entry name" value="TITAN9"/>
    <property type="match status" value="1"/>
</dbReference>
<protein>
    <recommendedName>
        <fullName evidence="2">DUF7806 domain-containing protein</fullName>
    </recommendedName>
</protein>
<evidence type="ECO:0000313" key="3">
    <source>
        <dbReference type="EMBL" id="KAL3824966.1"/>
    </source>
</evidence>
<feature type="domain" description="DUF7806" evidence="2">
    <location>
        <begin position="139"/>
        <end position="232"/>
    </location>
</feature>
<comment type="caution">
    <text evidence="3">The sequence shown here is derived from an EMBL/GenBank/DDBJ whole genome shotgun (WGS) entry which is preliminary data.</text>
</comment>
<proteinExistence type="predicted"/>
<dbReference type="AlphaFoldDB" id="A0ABD3SKP7"/>
<evidence type="ECO:0000259" key="2">
    <source>
        <dbReference type="Pfam" id="PF25091"/>
    </source>
</evidence>
<sequence length="233" mass="26525">MNLSSNEQEIQYQKLWEEENQKNKELSEKISRLQKIEHGECSLCIMHEETGNDQENSHENTPCEGTPGKTLRKLTKKRKSMNTKEGAATPYLDLRFDRAADKHVYGNEDSGVPSSIQQPLCCQRKIYSSGGDSNDTSSVNCVFQYLIEFLVGMKISPLAPSNELCILAHHQSSGYSFTLTWITNSRGETELIYRVLSLGTFERVAPEWMKETLMFSTSMCSIFFDRVSRVIKS</sequence>
<evidence type="ECO:0000256" key="1">
    <source>
        <dbReference type="SAM" id="MobiDB-lite"/>
    </source>
</evidence>
<dbReference type="Proteomes" id="UP001634393">
    <property type="component" value="Unassembled WGS sequence"/>
</dbReference>
<dbReference type="Pfam" id="PF25091">
    <property type="entry name" value="DUF7806"/>
    <property type="match status" value="1"/>
</dbReference>
<keyword evidence="4" id="KW-1185">Reference proteome</keyword>
<name>A0ABD3SKP7_9LAMI</name>